<keyword evidence="4" id="KW-0677">Repeat</keyword>
<keyword evidence="3" id="KW-0433">Leucine-rich repeat</keyword>
<evidence type="ECO:0000313" key="6">
    <source>
        <dbReference type="Proteomes" id="UP001318040"/>
    </source>
</evidence>
<sequence length="541" mass="57715">MAGLPRGPAASPGSLCSLCARSLVSDHGRARLELRRVPDSLLPLLLGAALRGDRPLVAGDLVRSWPFPVLDLAQVLAWGRAAGLAQPSAPCMQACISALTRRRGKRGAGGDDDEEEAMEEAEGPEGRGGPRSPCALRLLDLTGLPDEETETALRRTMNSWSRSVALAKAVLDVTAGGKHKREAVDGPGSPPRPPTRRRRVVLHANLLVNASSYETLLAALQSSGRAGSALGLRCRDLRVEELSLRRLCRLLEALEALEAREPALCKLDLGFNNMGVRGLAALLPRLARFPRLRSLSLAYSNVDVRRLAQGTPERGEEAFGRVAEALASLGALRELNLEASRLSDRVHQLLADIAPLESLGLAYCSLTPGDMTSLTASHHTESLRCLDISGSNLGQLIPGLCSLLGRTTARLQELSLIGCGLADHHIPALLAALPACQALQQLRAQNNPLSLQALLQLTTCLASLPGLQAFYYPVPLECYVSGLAANPLADQLLEHPVQLDSHARAHSDLSSVFVSLGKRDVLLSTTLYPTTIHAYGNVSLS</sequence>
<feature type="region of interest" description="Disordered" evidence="5">
    <location>
        <begin position="177"/>
        <end position="197"/>
    </location>
</feature>
<evidence type="ECO:0000313" key="7">
    <source>
        <dbReference type="RefSeq" id="XP_032826981.1"/>
    </source>
</evidence>
<keyword evidence="6" id="KW-1185">Reference proteome</keyword>
<evidence type="ECO:0000256" key="4">
    <source>
        <dbReference type="ARBA" id="ARBA00022737"/>
    </source>
</evidence>
<dbReference type="SUPFAM" id="SSF52047">
    <property type="entry name" value="RNI-like"/>
    <property type="match status" value="1"/>
</dbReference>
<name>A0AAJ7U1L3_PETMA</name>
<dbReference type="InterPro" id="IPR050694">
    <property type="entry name" value="LRRC14/PRAME"/>
</dbReference>
<accession>A0AAJ7U1L3</accession>
<evidence type="ECO:0000256" key="1">
    <source>
        <dbReference type="ARBA" id="ARBA00004496"/>
    </source>
</evidence>
<evidence type="ECO:0000256" key="3">
    <source>
        <dbReference type="ARBA" id="ARBA00022614"/>
    </source>
</evidence>
<dbReference type="Gene3D" id="3.80.10.10">
    <property type="entry name" value="Ribonuclease Inhibitor"/>
    <property type="match status" value="1"/>
</dbReference>
<dbReference type="PANTHER" id="PTHR14224:SF9">
    <property type="entry name" value="LEUCINE-RICH REPEAT-CONTAINING PROTEIN 14"/>
    <property type="match status" value="1"/>
</dbReference>
<dbReference type="GO" id="GO:0005737">
    <property type="term" value="C:cytoplasm"/>
    <property type="evidence" value="ECO:0007669"/>
    <property type="project" value="UniProtKB-SubCell"/>
</dbReference>
<reference evidence="7" key="1">
    <citation type="submission" date="2025-08" db="UniProtKB">
        <authorList>
            <consortium name="RefSeq"/>
        </authorList>
    </citation>
    <scope>IDENTIFICATION</scope>
    <source>
        <tissue evidence="7">Sperm</tissue>
    </source>
</reference>
<feature type="compositionally biased region" description="Acidic residues" evidence="5">
    <location>
        <begin position="110"/>
        <end position="123"/>
    </location>
</feature>
<dbReference type="RefSeq" id="XP_032826981.1">
    <property type="nucleotide sequence ID" value="XM_032971090.1"/>
</dbReference>
<dbReference type="Proteomes" id="UP001318040">
    <property type="component" value="Chromosome 45"/>
</dbReference>
<comment type="subcellular location">
    <subcellularLocation>
        <location evidence="1">Cytoplasm</location>
    </subcellularLocation>
</comment>
<dbReference type="GeneID" id="116952065"/>
<evidence type="ECO:0000256" key="2">
    <source>
        <dbReference type="ARBA" id="ARBA00022490"/>
    </source>
</evidence>
<protein>
    <submittedName>
        <fullName evidence="7">Leucine-rich repeat-containing protein 14-like isoform X1</fullName>
    </submittedName>
</protein>
<dbReference type="KEGG" id="pmrn:116952065"/>
<dbReference type="InterPro" id="IPR032675">
    <property type="entry name" value="LRR_dom_sf"/>
</dbReference>
<organism evidence="6 7">
    <name type="scientific">Petromyzon marinus</name>
    <name type="common">Sea lamprey</name>
    <dbReference type="NCBI Taxonomy" id="7757"/>
    <lineage>
        <taxon>Eukaryota</taxon>
        <taxon>Metazoa</taxon>
        <taxon>Chordata</taxon>
        <taxon>Craniata</taxon>
        <taxon>Vertebrata</taxon>
        <taxon>Cyclostomata</taxon>
        <taxon>Hyperoartia</taxon>
        <taxon>Petromyzontiformes</taxon>
        <taxon>Petromyzontidae</taxon>
        <taxon>Petromyzon</taxon>
    </lineage>
</organism>
<gene>
    <name evidence="7" type="primary">LOC116952065</name>
</gene>
<proteinExistence type="predicted"/>
<keyword evidence="2" id="KW-0963">Cytoplasm</keyword>
<evidence type="ECO:0000256" key="5">
    <source>
        <dbReference type="SAM" id="MobiDB-lite"/>
    </source>
</evidence>
<dbReference type="AlphaFoldDB" id="A0AAJ7U1L3"/>
<feature type="region of interest" description="Disordered" evidence="5">
    <location>
        <begin position="102"/>
        <end position="134"/>
    </location>
</feature>
<dbReference type="PANTHER" id="PTHR14224">
    <property type="entry name" value="SIMILAR TO PREFERENTIALLY EXPRESSED ANTIGEN IN MELANOMA-LIKE 3"/>
    <property type="match status" value="1"/>
</dbReference>